<dbReference type="Proteomes" id="UP000316270">
    <property type="component" value="Chromosome 1"/>
</dbReference>
<dbReference type="Pfam" id="PF20150">
    <property type="entry name" value="2EXR"/>
    <property type="match status" value="2"/>
</dbReference>
<evidence type="ECO:0000259" key="1">
    <source>
        <dbReference type="Pfam" id="PF20150"/>
    </source>
</evidence>
<name>A0A517KXR1_9PEZI</name>
<sequence length="521" mass="60075">MEVLDVSLNLGPATQFQASIDSHHLSYRTKINQQKMIINNDLVTAPRGQSSKRRRRQKLNPNPDLAFQLFQFLKLPVELRNQIYQLALVSDDPIQLTVTIKHNRRQVAVRSKRSILHAQISHNILHTCKQIYYEAAPVLYGQPLEFLDPYGHGQGALMCFLSQIGKHGVRMLKTIVLDTVKVGKVSAFTHPVFTALVDAINLKELRINRLHEGNHRSTFPDADVGKLAQFFFPVAHIWIEQMIASPQSAKPISGMVSREVVREAIGRMAHRNPKRGQRHGRLRQFRPFPFLRLPAELRNRIYEFSLESDDDLLVTDRLQKSPRRRVACRYYHRYEKALKKHQADVNPNLLLVCKQVHFEAVGILYTQPIKFMSLDGLFCFLSQIGKNNIENLRDISIETMSMGRDGQMTEPAFTALLNAKNLESLNICSIERRFSEREYVPCDHGLGDIAASFFAIAHVWMEQMRHYRTDGKSWKDVLVLAHGGRYKAERGWPGEMFEFHDGENEFTKDDFFTEMRKVMKG</sequence>
<evidence type="ECO:0000313" key="3">
    <source>
        <dbReference type="Proteomes" id="UP000316270"/>
    </source>
</evidence>
<feature type="domain" description="2EXR" evidence="1">
    <location>
        <begin position="71"/>
        <end position="141"/>
    </location>
</feature>
<dbReference type="InterPro" id="IPR045518">
    <property type="entry name" value="2EXR"/>
</dbReference>
<protein>
    <recommendedName>
        <fullName evidence="1">2EXR domain-containing protein</fullName>
    </recommendedName>
</protein>
<evidence type="ECO:0000313" key="2">
    <source>
        <dbReference type="EMBL" id="QDS68176.1"/>
    </source>
</evidence>
<dbReference type="EMBL" id="CP042185">
    <property type="protein sequence ID" value="QDS68176.1"/>
    <property type="molecule type" value="Genomic_DNA"/>
</dbReference>
<keyword evidence="3" id="KW-1185">Reference proteome</keyword>
<dbReference type="AlphaFoldDB" id="A0A517KXR1"/>
<dbReference type="PANTHER" id="PTHR42085">
    <property type="entry name" value="F-BOX DOMAIN-CONTAINING PROTEIN"/>
    <property type="match status" value="1"/>
</dbReference>
<proteinExistence type="predicted"/>
<dbReference type="PANTHER" id="PTHR42085:SF2">
    <property type="entry name" value="F-BOX DOMAIN-CONTAINING PROTEIN"/>
    <property type="match status" value="1"/>
</dbReference>
<dbReference type="STRING" id="50376.A0A517KXR1"/>
<reference evidence="2 3" key="1">
    <citation type="submission" date="2019-07" db="EMBL/GenBank/DDBJ databases">
        <title>Finished genome of Venturia effusa.</title>
        <authorList>
            <person name="Young C.A."/>
            <person name="Cox M.P."/>
            <person name="Ganley A.R.D."/>
            <person name="David W.J."/>
        </authorList>
    </citation>
    <scope>NUCLEOTIDE SEQUENCE [LARGE SCALE GENOMIC DNA]</scope>
    <source>
        <strain evidence="3">albino</strain>
    </source>
</reference>
<dbReference type="InterPro" id="IPR038883">
    <property type="entry name" value="AN11006-like"/>
</dbReference>
<dbReference type="OrthoDB" id="5397846at2759"/>
<accession>A0A517KXR1</accession>
<organism evidence="2 3">
    <name type="scientific">Venturia effusa</name>
    <dbReference type="NCBI Taxonomy" id="50376"/>
    <lineage>
        <taxon>Eukaryota</taxon>
        <taxon>Fungi</taxon>
        <taxon>Dikarya</taxon>
        <taxon>Ascomycota</taxon>
        <taxon>Pezizomycotina</taxon>
        <taxon>Dothideomycetes</taxon>
        <taxon>Pleosporomycetidae</taxon>
        <taxon>Venturiales</taxon>
        <taxon>Venturiaceae</taxon>
        <taxon>Venturia</taxon>
    </lineage>
</organism>
<gene>
    <name evidence="2" type="ORF">FKW77_010464</name>
</gene>
<feature type="domain" description="2EXR" evidence="1">
    <location>
        <begin position="289"/>
        <end position="366"/>
    </location>
</feature>